<accession>A0A9W3BU90</accession>
<evidence type="ECO:0000313" key="3">
    <source>
        <dbReference type="RefSeq" id="XP_056842915.1"/>
    </source>
</evidence>
<dbReference type="Pfam" id="PF00078">
    <property type="entry name" value="RVT_1"/>
    <property type="match status" value="1"/>
</dbReference>
<dbReference type="PANTHER" id="PTHR33116">
    <property type="entry name" value="REVERSE TRANSCRIPTASE ZINC-BINDING DOMAIN-CONTAINING PROTEIN-RELATED-RELATED"/>
    <property type="match status" value="1"/>
</dbReference>
<dbReference type="OrthoDB" id="1108941at2759"/>
<reference evidence="3" key="2">
    <citation type="submission" date="2025-08" db="UniProtKB">
        <authorList>
            <consortium name="RefSeq"/>
        </authorList>
    </citation>
    <scope>IDENTIFICATION</scope>
    <source>
        <tissue evidence="3">Leaf</tissue>
    </source>
</reference>
<dbReference type="RefSeq" id="XP_056842915.1">
    <property type="nucleotide sequence ID" value="XM_056986935.1"/>
</dbReference>
<gene>
    <name evidence="3" type="primary">LOC130495531</name>
</gene>
<dbReference type="InterPro" id="IPR026960">
    <property type="entry name" value="RVT-Znf"/>
</dbReference>
<evidence type="ECO:0000313" key="2">
    <source>
        <dbReference type="Proteomes" id="UP000504610"/>
    </source>
</evidence>
<keyword evidence="2" id="KW-1185">Reference proteome</keyword>
<feature type="domain" description="Reverse transcriptase" evidence="1">
    <location>
        <begin position="1"/>
        <end position="108"/>
    </location>
</feature>
<evidence type="ECO:0000259" key="1">
    <source>
        <dbReference type="PROSITE" id="PS50878"/>
    </source>
</evidence>
<sequence>MAMNCLSLLLNQAVERGDFGYHYHCRDSKLTHLCFADDLLIFCDGSIQSVKSILTILKEFSQLSGLSVNISKTSFFTCGLAPSEVDQIATETGLTRDVLPVRYLGVPLCTKKLSLANCEPLIQQVKQKCATFTIPKKVIKLINSLCGAYLWKGTTEGHHSACVAWETITLAKCEGGLGVRDLIHWNKACLIKLIWLLFFRAGSIWVAWFIKEILSGNISNFWILREKQTHSYTVKKLLRCRDVVFDWIKVKLGDGSNTLFWFANWSPFGCLKAFLKLPPASTLGTRLHATVADINRRGNWSLPSPRSEEQLQLHTYLTTVSLTNEADSYIWQPEEVQLQTYSTGMIYNLIKEHKPLVPWHRVVWTTRGILKQNFLTWLVVLNRCPTKDRILGWGLQTDPMCVLCNSNFESREHLYFECPFAFTLWETLARKAGCSPVRQWSQCLSTMQSLTAPKHLKLLSLLAWQTSIYLIWTERNSRIHRQHHRSATSIITTATSLIKNKISSFRESNHRLSSLMIQQWL</sequence>
<dbReference type="GeneID" id="130495531"/>
<dbReference type="PROSITE" id="PS50878">
    <property type="entry name" value="RT_POL"/>
    <property type="match status" value="1"/>
</dbReference>
<name>A0A9W3BU90_RAPSA</name>
<dbReference type="PANTHER" id="PTHR33116:SF80">
    <property type="entry name" value="REVERSE TRANSCRIPTASE ZINC-BINDING DOMAIN-CONTAINING PROTEIN"/>
    <property type="match status" value="1"/>
</dbReference>
<dbReference type="KEGG" id="rsz:130495531"/>
<reference evidence="2" key="1">
    <citation type="journal article" date="2019" name="Database">
        <title>The radish genome database (RadishGD): an integrated information resource for radish genomics.</title>
        <authorList>
            <person name="Yu H.J."/>
            <person name="Baek S."/>
            <person name="Lee Y.J."/>
            <person name="Cho A."/>
            <person name="Mun J.H."/>
        </authorList>
    </citation>
    <scope>NUCLEOTIDE SEQUENCE [LARGE SCALE GENOMIC DNA]</scope>
    <source>
        <strain evidence="2">cv. WK10039</strain>
    </source>
</reference>
<protein>
    <submittedName>
        <fullName evidence="3">Uncharacterized protein LOC130495531</fullName>
    </submittedName>
</protein>
<dbReference type="Pfam" id="PF13966">
    <property type="entry name" value="zf-RVT"/>
    <property type="match status" value="1"/>
</dbReference>
<dbReference type="AlphaFoldDB" id="A0A9W3BU90"/>
<dbReference type="Proteomes" id="UP000504610">
    <property type="component" value="Chromosome 6"/>
</dbReference>
<dbReference type="InterPro" id="IPR000477">
    <property type="entry name" value="RT_dom"/>
</dbReference>
<organism evidence="2 3">
    <name type="scientific">Raphanus sativus</name>
    <name type="common">Radish</name>
    <name type="synonym">Raphanus raphanistrum var. sativus</name>
    <dbReference type="NCBI Taxonomy" id="3726"/>
    <lineage>
        <taxon>Eukaryota</taxon>
        <taxon>Viridiplantae</taxon>
        <taxon>Streptophyta</taxon>
        <taxon>Embryophyta</taxon>
        <taxon>Tracheophyta</taxon>
        <taxon>Spermatophyta</taxon>
        <taxon>Magnoliopsida</taxon>
        <taxon>eudicotyledons</taxon>
        <taxon>Gunneridae</taxon>
        <taxon>Pentapetalae</taxon>
        <taxon>rosids</taxon>
        <taxon>malvids</taxon>
        <taxon>Brassicales</taxon>
        <taxon>Brassicaceae</taxon>
        <taxon>Brassiceae</taxon>
        <taxon>Raphanus</taxon>
    </lineage>
</organism>
<proteinExistence type="predicted"/>